<dbReference type="STRING" id="368408.Tpen_1183"/>
<accession>A1RZF1</accession>
<dbReference type="eggNOG" id="arCOG02109">
    <property type="taxonomic scope" value="Archaea"/>
</dbReference>
<dbReference type="GO" id="GO:0004540">
    <property type="term" value="F:RNA nuclease activity"/>
    <property type="evidence" value="ECO:0007669"/>
    <property type="project" value="InterPro"/>
</dbReference>
<sequence length="57" mass="6566">METAMKMAKLASLRNIIVHRYWAIDDARILNEAKGSGTKAVREFIDEVLRYVETKDP</sequence>
<dbReference type="AlphaFoldDB" id="A1RZF1"/>
<protein>
    <recommendedName>
        <fullName evidence="7">DUF86 domain-containing protein</fullName>
    </recommendedName>
</protein>
<comment type="similarity">
    <text evidence="4">Belongs to the HepT RNase toxin family.</text>
</comment>
<dbReference type="InterPro" id="IPR037038">
    <property type="entry name" value="HepT-like_sf"/>
</dbReference>
<dbReference type="EnsemblBacteria" id="ABL78581">
    <property type="protein sequence ID" value="ABL78581"/>
    <property type="gene ID" value="Tpen_1183"/>
</dbReference>
<evidence type="ECO:0000256" key="3">
    <source>
        <dbReference type="ARBA" id="ARBA00022801"/>
    </source>
</evidence>
<name>A1RZF1_THEPD</name>
<reference evidence="6" key="1">
    <citation type="journal article" date="2008" name="J. Bacteriol.">
        <title>Genome sequence of Thermofilum pendens reveals an exceptional loss of biosynthetic pathways without genome reduction.</title>
        <authorList>
            <person name="Anderson I."/>
            <person name="Rodriguez J."/>
            <person name="Susanti D."/>
            <person name="Porat I."/>
            <person name="Reich C."/>
            <person name="Ulrich L.E."/>
            <person name="Elkins J.G."/>
            <person name="Mavromatis K."/>
            <person name="Lykidis A."/>
            <person name="Kim E."/>
            <person name="Thompson L.S."/>
            <person name="Nolan M."/>
            <person name="Land M."/>
            <person name="Copeland A."/>
            <person name="Lapidus A."/>
            <person name="Lucas S."/>
            <person name="Detter C."/>
            <person name="Zhulin I.B."/>
            <person name="Olsen G.J."/>
            <person name="Whitman W."/>
            <person name="Mukhopadhyay B."/>
            <person name="Bristow J."/>
            <person name="Kyrpides N."/>
        </authorList>
    </citation>
    <scope>NUCLEOTIDE SEQUENCE [LARGE SCALE GENOMIC DNA]</scope>
    <source>
        <strain evidence="6">DSM 2475 / Hrk 5</strain>
    </source>
</reference>
<proteinExistence type="inferred from homology"/>
<dbReference type="HOGENOM" id="CLU_2985878_0_0_2"/>
<dbReference type="InterPro" id="IPR008201">
    <property type="entry name" value="HepT-like"/>
</dbReference>
<keyword evidence="3" id="KW-0378">Hydrolase</keyword>
<keyword evidence="6" id="KW-1185">Reference proteome</keyword>
<evidence type="ECO:0000256" key="4">
    <source>
        <dbReference type="ARBA" id="ARBA00024207"/>
    </source>
</evidence>
<evidence type="ECO:0000313" key="6">
    <source>
        <dbReference type="Proteomes" id="UP000000641"/>
    </source>
</evidence>
<dbReference type="GO" id="GO:0110001">
    <property type="term" value="C:toxin-antitoxin complex"/>
    <property type="evidence" value="ECO:0007669"/>
    <property type="project" value="InterPro"/>
</dbReference>
<dbReference type="EMBL" id="CP000505">
    <property type="protein sequence ID" value="ABL78581.1"/>
    <property type="molecule type" value="Genomic_DNA"/>
</dbReference>
<evidence type="ECO:0000256" key="1">
    <source>
        <dbReference type="ARBA" id="ARBA00022649"/>
    </source>
</evidence>
<evidence type="ECO:0008006" key="7">
    <source>
        <dbReference type="Google" id="ProtNLM"/>
    </source>
</evidence>
<keyword evidence="2" id="KW-0540">Nuclease</keyword>
<dbReference type="KEGG" id="tpe:Tpen_1183"/>
<gene>
    <name evidence="5" type="ordered locus">Tpen_1183</name>
</gene>
<dbReference type="Proteomes" id="UP000000641">
    <property type="component" value="Chromosome"/>
</dbReference>
<organism evidence="5 6">
    <name type="scientific">Thermofilum pendens (strain DSM 2475 / Hrk 5)</name>
    <dbReference type="NCBI Taxonomy" id="368408"/>
    <lineage>
        <taxon>Archaea</taxon>
        <taxon>Thermoproteota</taxon>
        <taxon>Thermoprotei</taxon>
        <taxon>Thermofilales</taxon>
        <taxon>Thermofilaceae</taxon>
        <taxon>Thermofilum</taxon>
    </lineage>
</organism>
<dbReference type="Pfam" id="PF01934">
    <property type="entry name" value="HepT-like"/>
    <property type="match status" value="1"/>
</dbReference>
<evidence type="ECO:0000256" key="2">
    <source>
        <dbReference type="ARBA" id="ARBA00022722"/>
    </source>
</evidence>
<dbReference type="Gene3D" id="1.20.120.580">
    <property type="entry name" value="bsu32300-like"/>
    <property type="match status" value="1"/>
</dbReference>
<keyword evidence="1" id="KW-1277">Toxin-antitoxin system</keyword>
<dbReference type="GO" id="GO:0016787">
    <property type="term" value="F:hydrolase activity"/>
    <property type="evidence" value="ECO:0007669"/>
    <property type="project" value="UniProtKB-KW"/>
</dbReference>
<evidence type="ECO:0000313" key="5">
    <source>
        <dbReference type="EMBL" id="ABL78581.1"/>
    </source>
</evidence>